<dbReference type="InterPro" id="IPR011051">
    <property type="entry name" value="RmlC_Cupin_sf"/>
</dbReference>
<dbReference type="OrthoDB" id="9792093at2"/>
<evidence type="ECO:0000313" key="4">
    <source>
        <dbReference type="Proteomes" id="UP000190667"/>
    </source>
</evidence>
<dbReference type="SMART" id="SM00530">
    <property type="entry name" value="HTH_XRE"/>
    <property type="match status" value="1"/>
</dbReference>
<sequence>MHPASTTEARLAQRLVALRQERGWSLETLAEASAISRASLSRIERGETSPTATLLNQLCRVYGMTMSRLLSEVEMPAAVHLSRARQPVWQDKASGFTRRNLSPPAADFRAELVEGQLRGGARIEYDRPPMAGIEQHIWMLDGVLLLSVEQQQWRLQAGDSLRFHLQGRSVFHAPEAEGAHYLLVVNR</sequence>
<organism evidence="3 4">
    <name type="scientific">Izhakiella australiensis</name>
    <dbReference type="NCBI Taxonomy" id="1926881"/>
    <lineage>
        <taxon>Bacteria</taxon>
        <taxon>Pseudomonadati</taxon>
        <taxon>Pseudomonadota</taxon>
        <taxon>Gammaproteobacteria</taxon>
        <taxon>Enterobacterales</taxon>
        <taxon>Erwiniaceae</taxon>
        <taxon>Izhakiella</taxon>
    </lineage>
</organism>
<dbReference type="CDD" id="cd02209">
    <property type="entry name" value="cupin_XRE_C"/>
    <property type="match status" value="1"/>
</dbReference>
<dbReference type="SUPFAM" id="SSF47413">
    <property type="entry name" value="lambda repressor-like DNA-binding domains"/>
    <property type="match status" value="1"/>
</dbReference>
<dbReference type="PROSITE" id="PS50943">
    <property type="entry name" value="HTH_CROC1"/>
    <property type="match status" value="1"/>
</dbReference>
<dbReference type="Gene3D" id="2.60.120.10">
    <property type="entry name" value="Jelly Rolls"/>
    <property type="match status" value="1"/>
</dbReference>
<dbReference type="GO" id="GO:0005829">
    <property type="term" value="C:cytosol"/>
    <property type="evidence" value="ECO:0007669"/>
    <property type="project" value="TreeGrafter"/>
</dbReference>
<dbReference type="PANTHER" id="PTHR46797">
    <property type="entry name" value="HTH-TYPE TRANSCRIPTIONAL REGULATOR"/>
    <property type="match status" value="1"/>
</dbReference>
<proteinExistence type="predicted"/>
<name>A0A1S8YQJ2_9GAMM</name>
<dbReference type="AlphaFoldDB" id="A0A1S8YQJ2"/>
<gene>
    <name evidence="3" type="ORF">BTJ39_07735</name>
</gene>
<accession>A0A1S8YQJ2</accession>
<reference evidence="3 4" key="1">
    <citation type="submission" date="2016-12" db="EMBL/GenBank/DDBJ databases">
        <title>Izhakiella australiana sp. nov. of genus Izhakiella isolated from Australian desert.</title>
        <authorList>
            <person name="Ji M."/>
        </authorList>
    </citation>
    <scope>NUCLEOTIDE SEQUENCE [LARGE SCALE GENOMIC DNA]</scope>
    <source>
        <strain evidence="3 4">D4N98</strain>
    </source>
</reference>
<dbReference type="EMBL" id="MRUL01000003">
    <property type="protein sequence ID" value="OON40943.1"/>
    <property type="molecule type" value="Genomic_DNA"/>
</dbReference>
<dbReference type="STRING" id="1926881.BTJ39_07735"/>
<dbReference type="Proteomes" id="UP000190667">
    <property type="component" value="Unassembled WGS sequence"/>
</dbReference>
<feature type="domain" description="HTH cro/C1-type" evidence="2">
    <location>
        <begin position="15"/>
        <end position="69"/>
    </location>
</feature>
<dbReference type="InterPro" id="IPR014710">
    <property type="entry name" value="RmlC-like_jellyroll"/>
</dbReference>
<dbReference type="GO" id="GO:0003700">
    <property type="term" value="F:DNA-binding transcription factor activity"/>
    <property type="evidence" value="ECO:0007669"/>
    <property type="project" value="TreeGrafter"/>
</dbReference>
<evidence type="ECO:0000259" key="2">
    <source>
        <dbReference type="PROSITE" id="PS50943"/>
    </source>
</evidence>
<dbReference type="InterPro" id="IPR050807">
    <property type="entry name" value="TransReg_Diox_bact_type"/>
</dbReference>
<dbReference type="InterPro" id="IPR010982">
    <property type="entry name" value="Lambda_DNA-bd_dom_sf"/>
</dbReference>
<keyword evidence="1" id="KW-0238">DNA-binding</keyword>
<dbReference type="GO" id="GO:0003677">
    <property type="term" value="F:DNA binding"/>
    <property type="evidence" value="ECO:0007669"/>
    <property type="project" value="UniProtKB-KW"/>
</dbReference>
<dbReference type="SUPFAM" id="SSF51182">
    <property type="entry name" value="RmlC-like cupins"/>
    <property type="match status" value="1"/>
</dbReference>
<protein>
    <submittedName>
        <fullName evidence="3">Transcriptional regulator</fullName>
    </submittedName>
</protein>
<comment type="caution">
    <text evidence="3">The sequence shown here is derived from an EMBL/GenBank/DDBJ whole genome shotgun (WGS) entry which is preliminary data.</text>
</comment>
<dbReference type="Gene3D" id="1.10.260.40">
    <property type="entry name" value="lambda repressor-like DNA-binding domains"/>
    <property type="match status" value="1"/>
</dbReference>
<keyword evidence="4" id="KW-1185">Reference proteome</keyword>
<dbReference type="InterPro" id="IPR001387">
    <property type="entry name" value="Cro/C1-type_HTH"/>
</dbReference>
<dbReference type="CDD" id="cd00093">
    <property type="entry name" value="HTH_XRE"/>
    <property type="match status" value="1"/>
</dbReference>
<dbReference type="Pfam" id="PF13560">
    <property type="entry name" value="HTH_31"/>
    <property type="match status" value="1"/>
</dbReference>
<dbReference type="PANTHER" id="PTHR46797:SF10">
    <property type="entry name" value="BLR1115 PROTEIN"/>
    <property type="match status" value="1"/>
</dbReference>
<evidence type="ECO:0000313" key="3">
    <source>
        <dbReference type="EMBL" id="OON40943.1"/>
    </source>
</evidence>
<evidence type="ECO:0000256" key="1">
    <source>
        <dbReference type="ARBA" id="ARBA00023125"/>
    </source>
</evidence>
<dbReference type="RefSeq" id="WP_078002080.1">
    <property type="nucleotide sequence ID" value="NZ_MRUL01000003.1"/>
</dbReference>